<proteinExistence type="predicted"/>
<accession>G2YSH6</accession>
<evidence type="ECO:0000313" key="2">
    <source>
        <dbReference type="EMBL" id="CCD54574.1"/>
    </source>
</evidence>
<dbReference type="HOGENOM" id="CLU_2941483_0_0_1"/>
<protein>
    <submittedName>
        <fullName evidence="2">Uncharacterized protein</fullName>
    </submittedName>
</protein>
<reference evidence="3" key="1">
    <citation type="journal article" date="2011" name="PLoS Genet.">
        <title>Genomic analysis of the necrotrophic fungal pathogens Sclerotinia sclerotiorum and Botrytis cinerea.</title>
        <authorList>
            <person name="Amselem J."/>
            <person name="Cuomo C.A."/>
            <person name="van Kan J.A."/>
            <person name="Viaud M."/>
            <person name="Benito E.P."/>
            <person name="Couloux A."/>
            <person name="Coutinho P.M."/>
            <person name="de Vries R.P."/>
            <person name="Dyer P.S."/>
            <person name="Fillinger S."/>
            <person name="Fournier E."/>
            <person name="Gout L."/>
            <person name="Hahn M."/>
            <person name="Kohn L."/>
            <person name="Lapalu N."/>
            <person name="Plummer K.M."/>
            <person name="Pradier J.M."/>
            <person name="Quevillon E."/>
            <person name="Sharon A."/>
            <person name="Simon A."/>
            <person name="ten Have A."/>
            <person name="Tudzynski B."/>
            <person name="Tudzynski P."/>
            <person name="Wincker P."/>
            <person name="Andrew M."/>
            <person name="Anthouard V."/>
            <person name="Beever R.E."/>
            <person name="Beffa R."/>
            <person name="Benoit I."/>
            <person name="Bouzid O."/>
            <person name="Brault B."/>
            <person name="Chen Z."/>
            <person name="Choquer M."/>
            <person name="Collemare J."/>
            <person name="Cotton P."/>
            <person name="Danchin E.G."/>
            <person name="Da Silva C."/>
            <person name="Gautier A."/>
            <person name="Giraud C."/>
            <person name="Giraud T."/>
            <person name="Gonzalez C."/>
            <person name="Grossetete S."/>
            <person name="Guldener U."/>
            <person name="Henrissat B."/>
            <person name="Howlett B.J."/>
            <person name="Kodira C."/>
            <person name="Kretschmer M."/>
            <person name="Lappartient A."/>
            <person name="Leroch M."/>
            <person name="Levis C."/>
            <person name="Mauceli E."/>
            <person name="Neuveglise C."/>
            <person name="Oeser B."/>
            <person name="Pearson M."/>
            <person name="Poulain J."/>
            <person name="Poussereau N."/>
            <person name="Quesneville H."/>
            <person name="Rascle C."/>
            <person name="Schumacher J."/>
            <person name="Segurens B."/>
            <person name="Sexton A."/>
            <person name="Silva E."/>
            <person name="Sirven C."/>
            <person name="Soanes D.M."/>
            <person name="Talbot N.J."/>
            <person name="Templeton M."/>
            <person name="Yandava C."/>
            <person name="Yarden O."/>
            <person name="Zeng Q."/>
            <person name="Rollins J.A."/>
            <person name="Lebrun M.H."/>
            <person name="Dickman M."/>
        </authorList>
    </citation>
    <scope>NUCLEOTIDE SEQUENCE [LARGE SCALE GENOMIC DNA]</scope>
    <source>
        <strain evidence="3">T4</strain>
    </source>
</reference>
<dbReference type="AlphaFoldDB" id="G2YSH6"/>
<feature type="region of interest" description="Disordered" evidence="1">
    <location>
        <begin position="1"/>
        <end position="60"/>
    </location>
</feature>
<name>G2YSH6_BOTF4</name>
<dbReference type="Proteomes" id="UP000008177">
    <property type="component" value="Unplaced contigs"/>
</dbReference>
<dbReference type="EMBL" id="FQ790351">
    <property type="protein sequence ID" value="CCD54574.1"/>
    <property type="molecule type" value="Genomic_DNA"/>
</dbReference>
<organism evidence="2 3">
    <name type="scientific">Botryotinia fuckeliana (strain T4)</name>
    <name type="common">Noble rot fungus</name>
    <name type="synonym">Botrytis cinerea</name>
    <dbReference type="NCBI Taxonomy" id="999810"/>
    <lineage>
        <taxon>Eukaryota</taxon>
        <taxon>Fungi</taxon>
        <taxon>Dikarya</taxon>
        <taxon>Ascomycota</taxon>
        <taxon>Pezizomycotina</taxon>
        <taxon>Leotiomycetes</taxon>
        <taxon>Helotiales</taxon>
        <taxon>Sclerotiniaceae</taxon>
        <taxon>Botrytis</taxon>
    </lineage>
</organism>
<evidence type="ECO:0000256" key="1">
    <source>
        <dbReference type="SAM" id="MobiDB-lite"/>
    </source>
</evidence>
<gene>
    <name evidence="2" type="ORF">BofuT4_uP126220.1</name>
</gene>
<evidence type="ECO:0000313" key="3">
    <source>
        <dbReference type="Proteomes" id="UP000008177"/>
    </source>
</evidence>
<sequence>MPRDVPFSPTPTPKPTPTAHDTAKTSILRHISNLPSVDVDVDIDDRDHDHDGDDDVCLAG</sequence>
<dbReference type="InParanoid" id="G2YSH6"/>